<dbReference type="AlphaFoldDB" id="A0A2P2PS03"/>
<organism evidence="1">
    <name type="scientific">Rhizophora mucronata</name>
    <name type="common">Asiatic mangrove</name>
    <dbReference type="NCBI Taxonomy" id="61149"/>
    <lineage>
        <taxon>Eukaryota</taxon>
        <taxon>Viridiplantae</taxon>
        <taxon>Streptophyta</taxon>
        <taxon>Embryophyta</taxon>
        <taxon>Tracheophyta</taxon>
        <taxon>Spermatophyta</taxon>
        <taxon>Magnoliopsida</taxon>
        <taxon>eudicotyledons</taxon>
        <taxon>Gunneridae</taxon>
        <taxon>Pentapetalae</taxon>
        <taxon>rosids</taxon>
        <taxon>fabids</taxon>
        <taxon>Malpighiales</taxon>
        <taxon>Rhizophoraceae</taxon>
        <taxon>Rhizophora</taxon>
    </lineage>
</organism>
<accession>A0A2P2PS03</accession>
<reference evidence="1" key="1">
    <citation type="submission" date="2018-02" db="EMBL/GenBank/DDBJ databases">
        <title>Rhizophora mucronata_Transcriptome.</title>
        <authorList>
            <person name="Meera S.P."/>
            <person name="Sreeshan A."/>
            <person name="Augustine A."/>
        </authorList>
    </citation>
    <scope>NUCLEOTIDE SEQUENCE</scope>
    <source>
        <tissue evidence="1">Leaf</tissue>
    </source>
</reference>
<proteinExistence type="predicted"/>
<sequence length="30" mass="3422">MAAAVVCFNHWSLMSSNPRVSFSFFLVFLL</sequence>
<protein>
    <submittedName>
        <fullName evidence="1">Uncharacterized protein</fullName>
    </submittedName>
</protein>
<dbReference type="EMBL" id="GGEC01076997">
    <property type="protein sequence ID" value="MBX57481.1"/>
    <property type="molecule type" value="Transcribed_RNA"/>
</dbReference>
<evidence type="ECO:0000313" key="1">
    <source>
        <dbReference type="EMBL" id="MBX57481.1"/>
    </source>
</evidence>
<name>A0A2P2PS03_RHIMU</name>